<dbReference type="CDD" id="cd03039">
    <property type="entry name" value="GST_N_Sigma_like"/>
    <property type="match status" value="1"/>
</dbReference>
<feature type="domain" description="GST N-terminal" evidence="1">
    <location>
        <begin position="4"/>
        <end position="81"/>
    </location>
</feature>
<dbReference type="SFLD" id="SFLDS00019">
    <property type="entry name" value="Glutathione_Transferase_(cytos"/>
    <property type="match status" value="1"/>
</dbReference>
<dbReference type="InterPro" id="IPR004046">
    <property type="entry name" value="GST_C"/>
</dbReference>
<dbReference type="SUPFAM" id="SSF52833">
    <property type="entry name" value="Thioredoxin-like"/>
    <property type="match status" value="1"/>
</dbReference>
<dbReference type="SUPFAM" id="SSF47616">
    <property type="entry name" value="GST C-terminal domain-like"/>
    <property type="match status" value="1"/>
</dbReference>
<reference evidence="4" key="1">
    <citation type="submission" date="2025-08" db="UniProtKB">
        <authorList>
            <consortium name="RefSeq"/>
        </authorList>
    </citation>
    <scope>IDENTIFICATION</scope>
</reference>
<dbReference type="GeneID" id="101864486"/>
<dbReference type="PROSITE" id="PS50404">
    <property type="entry name" value="GST_NTER"/>
    <property type="match status" value="1"/>
</dbReference>
<evidence type="ECO:0000259" key="1">
    <source>
        <dbReference type="PROSITE" id="PS50404"/>
    </source>
</evidence>
<dbReference type="SFLD" id="SFLDG01205">
    <property type="entry name" value="AMPS.1"/>
    <property type="match status" value="1"/>
</dbReference>
<dbReference type="InterPro" id="IPR036282">
    <property type="entry name" value="Glutathione-S-Trfase_C_sf"/>
</dbReference>
<dbReference type="Gene3D" id="3.40.30.10">
    <property type="entry name" value="Glutaredoxin"/>
    <property type="match status" value="1"/>
</dbReference>
<dbReference type="SFLD" id="SFLDG00363">
    <property type="entry name" value="AMPS_(cytGST):_Alpha-__Mu-__Pi"/>
    <property type="match status" value="1"/>
</dbReference>
<protein>
    <submittedName>
        <fullName evidence="4">Glutathione S-transferase 1</fullName>
    </submittedName>
</protein>
<organism evidence="3 4">
    <name type="scientific">Aplysia californica</name>
    <name type="common">California sea hare</name>
    <dbReference type="NCBI Taxonomy" id="6500"/>
    <lineage>
        <taxon>Eukaryota</taxon>
        <taxon>Metazoa</taxon>
        <taxon>Spiralia</taxon>
        <taxon>Lophotrochozoa</taxon>
        <taxon>Mollusca</taxon>
        <taxon>Gastropoda</taxon>
        <taxon>Heterobranchia</taxon>
        <taxon>Euthyneura</taxon>
        <taxon>Tectipleura</taxon>
        <taxon>Aplysiida</taxon>
        <taxon>Aplysioidea</taxon>
        <taxon>Aplysiidae</taxon>
        <taxon>Aplysia</taxon>
    </lineage>
</organism>
<dbReference type="RefSeq" id="XP_012944480.1">
    <property type="nucleotide sequence ID" value="XM_013089026.2"/>
</dbReference>
<accession>A0ABM1ABF1</accession>
<dbReference type="PANTHER" id="PTHR11571:SF150">
    <property type="entry name" value="GLUTATHIONE S-TRANSFERASE"/>
    <property type="match status" value="1"/>
</dbReference>
<dbReference type="PANTHER" id="PTHR11571">
    <property type="entry name" value="GLUTATHIONE S-TRANSFERASE"/>
    <property type="match status" value="1"/>
</dbReference>
<evidence type="ECO:0000313" key="3">
    <source>
        <dbReference type="Proteomes" id="UP000694888"/>
    </source>
</evidence>
<proteinExistence type="predicted"/>
<evidence type="ECO:0000259" key="2">
    <source>
        <dbReference type="PROSITE" id="PS50405"/>
    </source>
</evidence>
<name>A0ABM1ABF1_APLCA</name>
<dbReference type="InterPro" id="IPR004045">
    <property type="entry name" value="Glutathione_S-Trfase_N"/>
</dbReference>
<dbReference type="InterPro" id="IPR036249">
    <property type="entry name" value="Thioredoxin-like_sf"/>
</dbReference>
<dbReference type="CDD" id="cd03192">
    <property type="entry name" value="GST_C_Sigma_like"/>
    <property type="match status" value="1"/>
</dbReference>
<dbReference type="Proteomes" id="UP000694888">
    <property type="component" value="Unplaced"/>
</dbReference>
<evidence type="ECO:0000313" key="4">
    <source>
        <dbReference type="RefSeq" id="XP_012944480.1"/>
    </source>
</evidence>
<dbReference type="InterPro" id="IPR040079">
    <property type="entry name" value="Glutathione_S-Trfase"/>
</dbReference>
<feature type="domain" description="GST C-terminal" evidence="2">
    <location>
        <begin position="83"/>
        <end position="203"/>
    </location>
</feature>
<keyword evidence="3" id="KW-1185">Reference proteome</keyword>
<sequence>MANANLKISYFNAKGRAELSRLVLAAAGKKYEDFRFKGDEWPQHKAKTPFGQSPTLEVDGKVYGQSIAIATYLAREFGFYGKTNLDGLAIDQYVQLLPDVLQTAVKAFMEKDEAKKAEIWKTFKETDCPKFLGFYEEGLKQNGTGFLVGNQLSLADLAVFDLITGMLDDKVCSLDKFPLVKALVAKVGAIENIKTWIETRPVT</sequence>
<dbReference type="Pfam" id="PF02798">
    <property type="entry name" value="GST_N"/>
    <property type="match status" value="1"/>
</dbReference>
<dbReference type="Gene3D" id="1.20.1050.10">
    <property type="match status" value="1"/>
</dbReference>
<gene>
    <name evidence="4" type="primary">LOC101864486</name>
</gene>
<dbReference type="InterPro" id="IPR010987">
    <property type="entry name" value="Glutathione-S-Trfase_C-like"/>
</dbReference>
<dbReference type="PROSITE" id="PS50405">
    <property type="entry name" value="GST_CTER"/>
    <property type="match status" value="1"/>
</dbReference>
<dbReference type="InterPro" id="IPR050213">
    <property type="entry name" value="GST_superfamily"/>
</dbReference>
<dbReference type="Pfam" id="PF14497">
    <property type="entry name" value="GST_C_3"/>
    <property type="match status" value="1"/>
</dbReference>